<dbReference type="EMBL" id="RYZZ01000030">
    <property type="protein sequence ID" value="RUQ27169.1"/>
    <property type="molecule type" value="Genomic_DNA"/>
</dbReference>
<dbReference type="Proteomes" id="UP000267430">
    <property type="component" value="Unassembled WGS sequence"/>
</dbReference>
<feature type="transmembrane region" description="Helical" evidence="1">
    <location>
        <begin position="98"/>
        <end position="116"/>
    </location>
</feature>
<protein>
    <recommendedName>
        <fullName evidence="4">Divalent metal cation transporter</fullName>
    </recommendedName>
</protein>
<organism evidence="2 3">
    <name type="scientific">Peribacillus cavernae</name>
    <dbReference type="NCBI Taxonomy" id="1674310"/>
    <lineage>
        <taxon>Bacteria</taxon>
        <taxon>Bacillati</taxon>
        <taxon>Bacillota</taxon>
        <taxon>Bacilli</taxon>
        <taxon>Bacillales</taxon>
        <taxon>Bacillaceae</taxon>
        <taxon>Peribacillus</taxon>
    </lineage>
</organism>
<feature type="transmembrane region" description="Helical" evidence="1">
    <location>
        <begin position="447"/>
        <end position="470"/>
    </location>
</feature>
<keyword evidence="3" id="KW-1185">Reference proteome</keyword>
<evidence type="ECO:0008006" key="4">
    <source>
        <dbReference type="Google" id="ProtNLM"/>
    </source>
</evidence>
<feature type="transmembrane region" description="Helical" evidence="1">
    <location>
        <begin position="411"/>
        <end position="435"/>
    </location>
</feature>
<comment type="caution">
    <text evidence="2">The sequence shown here is derived from an EMBL/GenBank/DDBJ whole genome shotgun (WGS) entry which is preliminary data.</text>
</comment>
<sequence length="479" mass="52583">MESEIYDGAPSHNLPPLTLRNMPEAVPLRKMVGPSIIIVGAALGTGEYVVWPYVTSQVGFSLLWLAFLGITVQFFMNMEIERYTLATGETAIVGFSRFWKPWGMIFVVLALLQNMWPAWATSGATALTFLIGGGNVTLISIIILVTCGLALSLSPIIYKTVEKAQFVKVGLVLTFLVIAIISAISATSWLDLPGEAIGSVGRLPGSDILSPSLLIGAIAAAGAGGVINLVQSNWIRDKGYGIGAYIPRLPSPITGEDEAKPATGFMMRQDAKNLARWKKWWKNANIEQFISFWMIALFTIVVFSLLAYSTVYDQNVVTKANFDFIKYEGEVLQEVVGTWFGNLFWLMGVVTMFFVSLAVIDLTSRIGADVLKTVFLTNDTRFTEGRIYLAFVWGIIVMGSIILLLGFNQPLLLVFVNTSINGIATLIASVLLIQLNRKALPKAIRVNGFRFGMMIFTVLFFSVFAFLLVFDQARTLFGG</sequence>
<keyword evidence="1" id="KW-0812">Transmembrane</keyword>
<gene>
    <name evidence="2" type="ORF">ELQ35_17555</name>
</gene>
<feature type="transmembrane region" description="Helical" evidence="1">
    <location>
        <begin position="385"/>
        <end position="405"/>
    </location>
</feature>
<evidence type="ECO:0000313" key="3">
    <source>
        <dbReference type="Proteomes" id="UP000267430"/>
    </source>
</evidence>
<feature type="transmembrane region" description="Helical" evidence="1">
    <location>
        <begin position="31"/>
        <end position="51"/>
    </location>
</feature>
<dbReference type="NCBIfam" id="NF037982">
    <property type="entry name" value="Nramp_1"/>
    <property type="match status" value="1"/>
</dbReference>
<feature type="transmembrane region" description="Helical" evidence="1">
    <location>
        <begin position="210"/>
        <end position="230"/>
    </location>
</feature>
<reference evidence="2 3" key="1">
    <citation type="submission" date="2018-12" db="EMBL/GenBank/DDBJ databases">
        <title>Bacillus chawlae sp. nov., Bacillus glennii sp. nov., and Bacillus saganii sp. nov. Isolated from the Vehicle Assembly Building at Kennedy Space Center where the Viking Spacecraft were Assembled.</title>
        <authorList>
            <person name="Seuylemezian A."/>
            <person name="Vaishampayan P."/>
        </authorList>
    </citation>
    <scope>NUCLEOTIDE SEQUENCE [LARGE SCALE GENOMIC DNA]</scope>
    <source>
        <strain evidence="2 3">L5</strain>
    </source>
</reference>
<evidence type="ECO:0000256" key="1">
    <source>
        <dbReference type="SAM" id="Phobius"/>
    </source>
</evidence>
<proteinExistence type="predicted"/>
<name>A0A433HFU3_9BACI</name>
<feature type="transmembrane region" description="Helical" evidence="1">
    <location>
        <begin position="343"/>
        <end position="364"/>
    </location>
</feature>
<feature type="transmembrane region" description="Helical" evidence="1">
    <location>
        <begin position="289"/>
        <end position="308"/>
    </location>
</feature>
<dbReference type="OrthoDB" id="3496044at2"/>
<feature type="transmembrane region" description="Helical" evidence="1">
    <location>
        <begin position="170"/>
        <end position="190"/>
    </location>
</feature>
<accession>A0A433HFU3</accession>
<feature type="transmembrane region" description="Helical" evidence="1">
    <location>
        <begin position="57"/>
        <end position="77"/>
    </location>
</feature>
<feature type="transmembrane region" description="Helical" evidence="1">
    <location>
        <begin position="136"/>
        <end position="158"/>
    </location>
</feature>
<dbReference type="AlphaFoldDB" id="A0A433HFU3"/>
<keyword evidence="1" id="KW-1133">Transmembrane helix</keyword>
<keyword evidence="1" id="KW-0472">Membrane</keyword>
<evidence type="ECO:0000313" key="2">
    <source>
        <dbReference type="EMBL" id="RUQ27169.1"/>
    </source>
</evidence>